<reference evidence="6 7" key="1">
    <citation type="submission" date="2023-01" db="EMBL/GenBank/DDBJ databases">
        <title>Minimal conservation of predation-associated metabolite biosynthetic gene clusters underscores biosynthetic potential of Myxococcota including descriptions for ten novel species: Archangium lansinium sp. nov., Myxococcus landrumus sp. nov., Nannocystis bai.</title>
        <authorList>
            <person name="Ahearne A."/>
            <person name="Stevens C."/>
            <person name="Dowd S."/>
        </authorList>
    </citation>
    <scope>NUCLEOTIDE SEQUENCE [LARGE SCALE GENOMIC DNA]</scope>
    <source>
        <strain evidence="6 7">WIWO2</strain>
    </source>
</reference>
<feature type="transmembrane region" description="Helical" evidence="5">
    <location>
        <begin position="7"/>
        <end position="24"/>
    </location>
</feature>
<keyword evidence="3 5" id="KW-1133">Transmembrane helix</keyword>
<evidence type="ECO:0000256" key="1">
    <source>
        <dbReference type="ARBA" id="ARBA00004141"/>
    </source>
</evidence>
<feature type="transmembrane region" description="Helical" evidence="5">
    <location>
        <begin position="44"/>
        <end position="65"/>
    </location>
</feature>
<gene>
    <name evidence="6" type="ORF">POL72_50010</name>
</gene>
<dbReference type="Proteomes" id="UP001217485">
    <property type="component" value="Unassembled WGS sequence"/>
</dbReference>
<evidence type="ECO:0000313" key="7">
    <source>
        <dbReference type="Proteomes" id="UP001217485"/>
    </source>
</evidence>
<keyword evidence="2 5" id="KW-0812">Transmembrane</keyword>
<sequence length="134" mass="15122">MKKDRYIYWATTGLIAALMLWSSYNFAFNEEQRDAFRHLGLPDWFRVELTVAKGLGALALLIPVVPSKVKDFAYFGFGLTFVSADIAHLSSGDSRWLILPHWTFFGILVVSYLYHHKLERTRAGGGVAPRSVLG</sequence>
<comment type="caution">
    <text evidence="6">The sequence shown here is derived from an EMBL/GenBank/DDBJ whole genome shotgun (WGS) entry which is preliminary data.</text>
</comment>
<accession>A0ABT5CJ06</accession>
<evidence type="ECO:0000256" key="5">
    <source>
        <dbReference type="SAM" id="Phobius"/>
    </source>
</evidence>
<evidence type="ECO:0000313" key="6">
    <source>
        <dbReference type="EMBL" id="MDC0685938.1"/>
    </source>
</evidence>
<dbReference type="InterPro" id="IPR032808">
    <property type="entry name" value="DoxX"/>
</dbReference>
<keyword evidence="4 5" id="KW-0472">Membrane</keyword>
<feature type="transmembrane region" description="Helical" evidence="5">
    <location>
        <begin position="72"/>
        <end position="90"/>
    </location>
</feature>
<name>A0ABT5CJ06_9BACT</name>
<proteinExistence type="predicted"/>
<organism evidence="6 7">
    <name type="scientific">Sorangium atrum</name>
    <dbReference type="NCBI Taxonomy" id="2995308"/>
    <lineage>
        <taxon>Bacteria</taxon>
        <taxon>Pseudomonadati</taxon>
        <taxon>Myxococcota</taxon>
        <taxon>Polyangia</taxon>
        <taxon>Polyangiales</taxon>
        <taxon>Polyangiaceae</taxon>
        <taxon>Sorangium</taxon>
    </lineage>
</organism>
<dbReference type="EMBL" id="JAQNDK010000007">
    <property type="protein sequence ID" value="MDC0685938.1"/>
    <property type="molecule type" value="Genomic_DNA"/>
</dbReference>
<dbReference type="Pfam" id="PF13564">
    <property type="entry name" value="DoxX_2"/>
    <property type="match status" value="1"/>
</dbReference>
<protein>
    <submittedName>
        <fullName evidence="6">DoxX family protein</fullName>
    </submittedName>
</protein>
<evidence type="ECO:0000256" key="4">
    <source>
        <dbReference type="ARBA" id="ARBA00023136"/>
    </source>
</evidence>
<dbReference type="RefSeq" id="WP_272104520.1">
    <property type="nucleotide sequence ID" value="NZ_JAQNDK010000007.1"/>
</dbReference>
<comment type="subcellular location">
    <subcellularLocation>
        <location evidence="1">Membrane</location>
        <topology evidence="1">Multi-pass membrane protein</topology>
    </subcellularLocation>
</comment>
<evidence type="ECO:0000256" key="3">
    <source>
        <dbReference type="ARBA" id="ARBA00022989"/>
    </source>
</evidence>
<feature type="transmembrane region" description="Helical" evidence="5">
    <location>
        <begin position="96"/>
        <end position="114"/>
    </location>
</feature>
<evidence type="ECO:0000256" key="2">
    <source>
        <dbReference type="ARBA" id="ARBA00022692"/>
    </source>
</evidence>
<keyword evidence="7" id="KW-1185">Reference proteome</keyword>